<evidence type="ECO:0000313" key="1">
    <source>
        <dbReference type="EMBL" id="SVA01229.1"/>
    </source>
</evidence>
<name>A0A381SCM3_9ZZZZ</name>
<proteinExistence type="predicted"/>
<sequence length="120" mass="12745">MRGCLAPGEAQRSVGNLPAEEEGEAVRFIQIIESEGDVAEELAGVQGYAEQAAGDETVKVERVTICGDRDRPGTVIMIAEFASADAAKQNDEHEITQEGAANAPDGTTYRNLDVHGVVEM</sequence>
<accession>A0A381SCM3</accession>
<organism evidence="1">
    <name type="scientific">marine metagenome</name>
    <dbReference type="NCBI Taxonomy" id="408172"/>
    <lineage>
        <taxon>unclassified sequences</taxon>
        <taxon>metagenomes</taxon>
        <taxon>ecological metagenomes</taxon>
    </lineage>
</organism>
<gene>
    <name evidence="1" type="ORF">METZ01_LOCUS54083</name>
</gene>
<protein>
    <recommendedName>
        <fullName evidence="2">ABM domain-containing protein</fullName>
    </recommendedName>
</protein>
<dbReference type="AlphaFoldDB" id="A0A381SCM3"/>
<dbReference type="EMBL" id="UINC01002882">
    <property type="protein sequence ID" value="SVA01229.1"/>
    <property type="molecule type" value="Genomic_DNA"/>
</dbReference>
<evidence type="ECO:0008006" key="2">
    <source>
        <dbReference type="Google" id="ProtNLM"/>
    </source>
</evidence>
<reference evidence="1" key="1">
    <citation type="submission" date="2018-05" db="EMBL/GenBank/DDBJ databases">
        <authorList>
            <person name="Lanie J.A."/>
            <person name="Ng W.-L."/>
            <person name="Kazmierczak K.M."/>
            <person name="Andrzejewski T.M."/>
            <person name="Davidsen T.M."/>
            <person name="Wayne K.J."/>
            <person name="Tettelin H."/>
            <person name="Glass J.I."/>
            <person name="Rusch D."/>
            <person name="Podicherti R."/>
            <person name="Tsui H.-C.T."/>
            <person name="Winkler M.E."/>
        </authorList>
    </citation>
    <scope>NUCLEOTIDE SEQUENCE</scope>
</reference>